<proteinExistence type="predicted"/>
<dbReference type="EMBL" id="QOCW01000021">
    <property type="protein sequence ID" value="RBW68374.1"/>
    <property type="molecule type" value="Genomic_DNA"/>
</dbReference>
<evidence type="ECO:0000313" key="1">
    <source>
        <dbReference type="EMBL" id="RBW68374.1"/>
    </source>
</evidence>
<organism evidence="1 2">
    <name type="scientific">Bacillus taeanensis</name>
    <dbReference type="NCBI Taxonomy" id="273032"/>
    <lineage>
        <taxon>Bacteria</taxon>
        <taxon>Bacillati</taxon>
        <taxon>Bacillota</taxon>
        <taxon>Bacilli</taxon>
        <taxon>Bacillales</taxon>
        <taxon>Bacillaceae</taxon>
        <taxon>Bacillus</taxon>
    </lineage>
</organism>
<dbReference type="AlphaFoldDB" id="A0A366XW58"/>
<protein>
    <submittedName>
        <fullName evidence="1">Uncharacterized protein</fullName>
    </submittedName>
</protein>
<reference evidence="1 2" key="1">
    <citation type="submission" date="2018-07" db="EMBL/GenBank/DDBJ databases">
        <title>Lottiidibacillus patelloidae gen. nov., sp. nov., isolated from the intestinal tract of a marine limpet and the reclassification of B. taeanensis BH030017T, B. algicola KMM 3737T and B. hwajinpoensis SW-72T as genus Lottiidibacillus.</title>
        <authorList>
            <person name="Liu R."/>
            <person name="Huang Z."/>
        </authorList>
    </citation>
    <scope>NUCLEOTIDE SEQUENCE [LARGE SCALE GENOMIC DNA]</scope>
    <source>
        <strain evidence="1 2">BH030017</strain>
    </source>
</reference>
<name>A0A366XW58_9BACI</name>
<comment type="caution">
    <text evidence="1">The sequence shown here is derived from an EMBL/GenBank/DDBJ whole genome shotgun (WGS) entry which is preliminary data.</text>
</comment>
<sequence length="113" mass="13392">MNQNNRVLKILQTLLDKVDFDTILERYDYVETARKATYKELLYTWVLSSLKGWKSFRDAERQLKTDSDRRLRQSCRPARYLSETFLQKKNIGSIEVPSIIHFINSISDKGFNN</sequence>
<dbReference type="Proteomes" id="UP000253314">
    <property type="component" value="Unassembled WGS sequence"/>
</dbReference>
<accession>A0A366XW58</accession>
<gene>
    <name evidence="1" type="ORF">DS031_17065</name>
</gene>
<evidence type="ECO:0000313" key="2">
    <source>
        <dbReference type="Proteomes" id="UP000253314"/>
    </source>
</evidence>
<dbReference type="RefSeq" id="WP_113807273.1">
    <property type="nucleotide sequence ID" value="NZ_QOCW01000021.1"/>
</dbReference>
<keyword evidence="2" id="KW-1185">Reference proteome</keyword>
<dbReference type="OrthoDB" id="368860at2"/>